<accession>A0A0A2MAA0</accession>
<dbReference type="GO" id="GO:0019646">
    <property type="term" value="P:aerobic electron transport chain"/>
    <property type="evidence" value="ECO:0007669"/>
    <property type="project" value="InterPro"/>
</dbReference>
<feature type="domain" description="Heme-copper oxidase subunit III family profile" evidence="8">
    <location>
        <begin position="20"/>
        <end position="193"/>
    </location>
</feature>
<keyword evidence="3 6" id="KW-0812">Transmembrane</keyword>
<keyword evidence="4 7" id="KW-1133">Transmembrane helix</keyword>
<dbReference type="InterPro" id="IPR024791">
    <property type="entry name" value="Cyt_c/ubiquinol_Oxase_su3"/>
</dbReference>
<dbReference type="InterPro" id="IPR000298">
    <property type="entry name" value="Cyt_c_oxidase-like_su3"/>
</dbReference>
<organism evidence="9 10">
    <name type="scientific">Flavobacterium suncheonense GH29-5 = DSM 17707</name>
    <dbReference type="NCBI Taxonomy" id="1121899"/>
    <lineage>
        <taxon>Bacteria</taxon>
        <taxon>Pseudomonadati</taxon>
        <taxon>Bacteroidota</taxon>
        <taxon>Flavobacteriia</taxon>
        <taxon>Flavobacteriales</taxon>
        <taxon>Flavobacteriaceae</taxon>
        <taxon>Flavobacterium</taxon>
    </lineage>
</organism>
<dbReference type="InterPro" id="IPR035973">
    <property type="entry name" value="Cyt_c_oxidase_su3-like_sf"/>
</dbReference>
<evidence type="ECO:0000256" key="4">
    <source>
        <dbReference type="ARBA" id="ARBA00022989"/>
    </source>
</evidence>
<sequence>MNTAKIDYKNIYYPPGGILIWIIIFLELITFGMALVAFVHDGTKDYETFHRAKLQLNTALGLINTVFLLSSGYFMAKAVHEFEVKNISKASLYLKITALGGLLFIVVKFFEYSAKIEHGLTPDVNSFYMYYWLLTAFHLIHVAVGIVIILWTNYAMRKPNSGTEAEEVKTCGAFWHMCDLIWLLLFPVLYLIF</sequence>
<feature type="transmembrane region" description="Helical" evidence="7">
    <location>
        <begin position="92"/>
        <end position="110"/>
    </location>
</feature>
<gene>
    <name evidence="9" type="ORF">Q764_07480</name>
</gene>
<evidence type="ECO:0000256" key="2">
    <source>
        <dbReference type="ARBA" id="ARBA00010581"/>
    </source>
</evidence>
<reference evidence="9 10" key="1">
    <citation type="submission" date="2013-09" db="EMBL/GenBank/DDBJ databases">
        <authorList>
            <person name="Zeng Z."/>
            <person name="Chen C."/>
        </authorList>
    </citation>
    <scope>NUCLEOTIDE SEQUENCE [LARGE SCALE GENOMIC DNA]</scope>
    <source>
        <strain evidence="9 10">GH29-5</strain>
    </source>
</reference>
<proteinExistence type="inferred from homology"/>
<evidence type="ECO:0000256" key="6">
    <source>
        <dbReference type="RuleBase" id="RU003376"/>
    </source>
</evidence>
<dbReference type="SUPFAM" id="SSF81452">
    <property type="entry name" value="Cytochrome c oxidase subunit III-like"/>
    <property type="match status" value="1"/>
</dbReference>
<protein>
    <submittedName>
        <fullName evidence="9">Nitric oxide reductase</fullName>
    </submittedName>
</protein>
<keyword evidence="5 7" id="KW-0472">Membrane</keyword>
<dbReference type="PROSITE" id="PS50253">
    <property type="entry name" value="COX3"/>
    <property type="match status" value="1"/>
</dbReference>
<evidence type="ECO:0000256" key="3">
    <source>
        <dbReference type="ARBA" id="ARBA00022692"/>
    </source>
</evidence>
<dbReference type="eggNOG" id="COG1845">
    <property type="taxonomic scope" value="Bacteria"/>
</dbReference>
<evidence type="ECO:0000313" key="10">
    <source>
        <dbReference type="Proteomes" id="UP000030121"/>
    </source>
</evidence>
<feature type="transmembrane region" description="Helical" evidence="7">
    <location>
        <begin position="173"/>
        <end position="192"/>
    </location>
</feature>
<dbReference type="Gene3D" id="1.20.120.80">
    <property type="entry name" value="Cytochrome c oxidase, subunit III, four-helix bundle"/>
    <property type="match status" value="1"/>
</dbReference>
<comment type="caution">
    <text evidence="9">The sequence shown here is derived from an EMBL/GenBank/DDBJ whole genome shotgun (WGS) entry which is preliminary data.</text>
</comment>
<feature type="transmembrane region" description="Helical" evidence="7">
    <location>
        <begin position="59"/>
        <end position="80"/>
    </location>
</feature>
<evidence type="ECO:0000256" key="7">
    <source>
        <dbReference type="SAM" id="Phobius"/>
    </source>
</evidence>
<evidence type="ECO:0000256" key="1">
    <source>
        <dbReference type="ARBA" id="ARBA00004141"/>
    </source>
</evidence>
<feature type="transmembrane region" description="Helical" evidence="7">
    <location>
        <begin position="12"/>
        <end position="39"/>
    </location>
</feature>
<dbReference type="GO" id="GO:0005886">
    <property type="term" value="C:plasma membrane"/>
    <property type="evidence" value="ECO:0007669"/>
    <property type="project" value="UniProtKB-SubCell"/>
</dbReference>
<dbReference type="InterPro" id="IPR013833">
    <property type="entry name" value="Cyt_c_oxidase_su3_a-hlx"/>
</dbReference>
<dbReference type="RefSeq" id="WP_026979399.1">
    <property type="nucleotide sequence ID" value="NZ_AUCZ01000003.1"/>
</dbReference>
<dbReference type="OrthoDB" id="9810850at2"/>
<evidence type="ECO:0000313" key="9">
    <source>
        <dbReference type="EMBL" id="KGO89602.1"/>
    </source>
</evidence>
<evidence type="ECO:0000256" key="5">
    <source>
        <dbReference type="ARBA" id="ARBA00023136"/>
    </source>
</evidence>
<dbReference type="EMBL" id="JRLW01000008">
    <property type="protein sequence ID" value="KGO89602.1"/>
    <property type="molecule type" value="Genomic_DNA"/>
</dbReference>
<comment type="subcellular location">
    <subcellularLocation>
        <location evidence="6">Cell membrane</location>
        <topology evidence="6">Multi-pass membrane protein</topology>
    </subcellularLocation>
    <subcellularLocation>
        <location evidence="1">Membrane</location>
        <topology evidence="1">Multi-pass membrane protein</topology>
    </subcellularLocation>
</comment>
<dbReference type="PANTHER" id="PTHR11403">
    <property type="entry name" value="CYTOCHROME C OXIDASE SUBUNIT III"/>
    <property type="match status" value="1"/>
</dbReference>
<keyword evidence="10" id="KW-1185">Reference proteome</keyword>
<comment type="similarity">
    <text evidence="2 6">Belongs to the cytochrome c oxidase subunit 3 family.</text>
</comment>
<dbReference type="STRING" id="1121899.GCA_000430025_00617"/>
<evidence type="ECO:0000259" key="8">
    <source>
        <dbReference type="PROSITE" id="PS50253"/>
    </source>
</evidence>
<name>A0A0A2MAA0_9FLAO</name>
<dbReference type="AlphaFoldDB" id="A0A0A2MAA0"/>
<dbReference type="PANTHER" id="PTHR11403:SF6">
    <property type="entry name" value="NITRIC OXIDE REDUCTASE SUBUNIT E"/>
    <property type="match status" value="1"/>
</dbReference>
<dbReference type="Proteomes" id="UP000030121">
    <property type="component" value="Unassembled WGS sequence"/>
</dbReference>
<dbReference type="Pfam" id="PF00510">
    <property type="entry name" value="COX3"/>
    <property type="match status" value="1"/>
</dbReference>
<dbReference type="GO" id="GO:0004129">
    <property type="term" value="F:cytochrome-c oxidase activity"/>
    <property type="evidence" value="ECO:0007669"/>
    <property type="project" value="InterPro"/>
</dbReference>
<feature type="transmembrane region" description="Helical" evidence="7">
    <location>
        <begin position="130"/>
        <end position="152"/>
    </location>
</feature>